<dbReference type="Pfam" id="PF00172">
    <property type="entry name" value="Zn_clus"/>
    <property type="match status" value="1"/>
</dbReference>
<comment type="caution">
    <text evidence="5">The sequence shown here is derived from an EMBL/GenBank/DDBJ whole genome shotgun (WGS) entry which is preliminary data.</text>
</comment>
<protein>
    <submittedName>
        <fullName evidence="5">BgTH12-05806</fullName>
    </submittedName>
</protein>
<dbReference type="Pfam" id="PF11951">
    <property type="entry name" value="Fungal_trans_2"/>
    <property type="match status" value="1"/>
</dbReference>
<dbReference type="AlphaFoldDB" id="A0A9W4GFY0"/>
<dbReference type="GO" id="GO:0000981">
    <property type="term" value="F:DNA-binding transcription factor activity, RNA polymerase II-specific"/>
    <property type="evidence" value="ECO:0007669"/>
    <property type="project" value="InterPro"/>
</dbReference>
<feature type="region of interest" description="Disordered" evidence="3">
    <location>
        <begin position="15"/>
        <end position="47"/>
    </location>
</feature>
<gene>
    <name evidence="5" type="ORF">BGTH12_LOCUS5427</name>
</gene>
<dbReference type="PANTHER" id="PTHR37534">
    <property type="entry name" value="TRANSCRIPTIONAL ACTIVATOR PROTEIN UGA3"/>
    <property type="match status" value="1"/>
</dbReference>
<evidence type="ECO:0000259" key="4">
    <source>
        <dbReference type="PROSITE" id="PS50048"/>
    </source>
</evidence>
<name>A0A9W4GFY0_BLUGR</name>
<dbReference type="Proteomes" id="UP000683417">
    <property type="component" value="Unassembled WGS sequence"/>
</dbReference>
<dbReference type="InterPro" id="IPR021858">
    <property type="entry name" value="Fun_TF"/>
</dbReference>
<evidence type="ECO:0000256" key="1">
    <source>
        <dbReference type="ARBA" id="ARBA00004123"/>
    </source>
</evidence>
<evidence type="ECO:0000313" key="6">
    <source>
        <dbReference type="Proteomes" id="UP000683417"/>
    </source>
</evidence>
<dbReference type="GO" id="GO:0005634">
    <property type="term" value="C:nucleus"/>
    <property type="evidence" value="ECO:0007669"/>
    <property type="project" value="UniProtKB-SubCell"/>
</dbReference>
<dbReference type="GO" id="GO:0008270">
    <property type="term" value="F:zinc ion binding"/>
    <property type="evidence" value="ECO:0007669"/>
    <property type="project" value="InterPro"/>
</dbReference>
<organism evidence="5 6">
    <name type="scientific">Blumeria graminis f. sp. triticale</name>
    <dbReference type="NCBI Taxonomy" id="1689686"/>
    <lineage>
        <taxon>Eukaryota</taxon>
        <taxon>Fungi</taxon>
        <taxon>Dikarya</taxon>
        <taxon>Ascomycota</taxon>
        <taxon>Pezizomycotina</taxon>
        <taxon>Leotiomycetes</taxon>
        <taxon>Erysiphales</taxon>
        <taxon>Erysiphaceae</taxon>
        <taxon>Blumeria</taxon>
    </lineage>
</organism>
<dbReference type="CDD" id="cd00067">
    <property type="entry name" value="GAL4"/>
    <property type="match status" value="1"/>
</dbReference>
<sequence>MPTLPPKLSLTVSTSKAMTVSQQAKKMVSKSSSSSKLNSSKDKMQMHRRSRTGCYTCRLRRKKCDEGLSACSACKHLGLRCEYKRPMWWSNNEQRRSQKENIKVIIKRKKLSEKSMTSSSKSLNFQGQIASEYSSSWAALANYPAQFDRSRSTSIDSQMSFNNYDTCTSSSTAFKTQDSSNNPQYPTIVSDCLPCEMNFEAGNENFLNDYAHYPPTDTSKLVSYESDLLSHSMYLVSGKAMWDHDALEECHDSGCDDTNLQGQLNSCYDHGSSPLTFVPVNLLDDDQHLLDYFVSDVLPTIFPIPEAYPHRSAHMHHVILALQSNSCYVHCCLSIAAQHYKAAMKIHDEQIDSEIIRHRYATISKLCEALSHDTDHAEILEATLGMIVFQGSVGHLDDSLPDIPWDEHFRAVVSLVQKLGLYQLIRQSPDPYVVPFSMTLTAWVDILGATMKGQAPIFSELYRENLFKSPANASLGLSSVMGCDDRVLYLISEISCLEGLKREESIDNLTLCQKVQLIGDQISWTEYGGPDLAMSLDIQEASRPQQLSKNLTAAFRLAARVYLCSLVPGFSPHQASCVGLIEKLTRILKYIPSGPQGLDRSLVWVYLICGAHSIAGSAFRDAFAIRLRSLGDLAGLGSLYRTACLLREVWKLADQYPESEVGTACPVSWRDVMGRQGWDFLII</sequence>
<reference evidence="5" key="1">
    <citation type="submission" date="2020-10" db="EMBL/GenBank/DDBJ databases">
        <authorList>
            <person name="Muller C M."/>
        </authorList>
    </citation>
    <scope>NUCLEOTIDE SEQUENCE</scope>
    <source>
        <strain evidence="5">THUN-12</strain>
    </source>
</reference>
<feature type="compositionally biased region" description="Polar residues" evidence="3">
    <location>
        <begin position="15"/>
        <end position="24"/>
    </location>
</feature>
<evidence type="ECO:0000256" key="3">
    <source>
        <dbReference type="SAM" id="MobiDB-lite"/>
    </source>
</evidence>
<comment type="subcellular location">
    <subcellularLocation>
        <location evidence="1">Nucleus</location>
    </subcellularLocation>
</comment>
<feature type="domain" description="Zn(2)-C6 fungal-type" evidence="4">
    <location>
        <begin position="53"/>
        <end position="83"/>
    </location>
</feature>
<accession>A0A9W4GFY0</accession>
<dbReference type="PANTHER" id="PTHR37534:SF12">
    <property type="entry name" value="ZN(2)-C6 FUNGAL-TYPE DOMAIN-CONTAINING PROTEIN"/>
    <property type="match status" value="1"/>
</dbReference>
<evidence type="ECO:0000313" key="5">
    <source>
        <dbReference type="EMBL" id="CAD6504069.1"/>
    </source>
</evidence>
<dbReference type="EMBL" id="CAJHIT010000008">
    <property type="protein sequence ID" value="CAD6504069.1"/>
    <property type="molecule type" value="Genomic_DNA"/>
</dbReference>
<keyword evidence="2" id="KW-0539">Nucleus</keyword>
<dbReference type="PROSITE" id="PS50048">
    <property type="entry name" value="ZN2_CY6_FUNGAL_2"/>
    <property type="match status" value="1"/>
</dbReference>
<feature type="compositionally biased region" description="Low complexity" evidence="3">
    <location>
        <begin position="25"/>
        <end position="38"/>
    </location>
</feature>
<dbReference type="PROSITE" id="PS00463">
    <property type="entry name" value="ZN2_CY6_FUNGAL_1"/>
    <property type="match status" value="1"/>
</dbReference>
<dbReference type="SMART" id="SM00066">
    <property type="entry name" value="GAL4"/>
    <property type="match status" value="1"/>
</dbReference>
<evidence type="ECO:0000256" key="2">
    <source>
        <dbReference type="ARBA" id="ARBA00023242"/>
    </source>
</evidence>
<proteinExistence type="predicted"/>
<dbReference type="InterPro" id="IPR001138">
    <property type="entry name" value="Zn2Cys6_DnaBD"/>
</dbReference>